<evidence type="ECO:0000313" key="4">
    <source>
        <dbReference type="Proteomes" id="UP000291101"/>
    </source>
</evidence>
<dbReference type="RefSeq" id="WP_129425619.1">
    <property type="nucleotide sequence ID" value="NZ_SDWV01000004.1"/>
</dbReference>
<dbReference type="SUPFAM" id="SSF52402">
    <property type="entry name" value="Adenine nucleotide alpha hydrolases-like"/>
    <property type="match status" value="1"/>
</dbReference>
<reference evidence="3 4" key="1">
    <citation type="submission" date="2019-01" db="EMBL/GenBank/DDBJ databases">
        <title>Novel species of Nocardioides.</title>
        <authorList>
            <person name="Liu Q."/>
            <person name="X Y.-H."/>
        </authorList>
    </citation>
    <scope>NUCLEOTIDE SEQUENCE [LARGE SCALE GENOMIC DNA]</scope>
    <source>
        <strain evidence="3 4">HLT2-9</strain>
    </source>
</reference>
<dbReference type="AlphaFoldDB" id="A0A4V1RQM6"/>
<evidence type="ECO:0000313" key="3">
    <source>
        <dbReference type="EMBL" id="RYC13387.1"/>
    </source>
</evidence>
<sequence>MPSGEGLPRRGVPTGTGRTCLVAVDDSESAVKALVWAFRHAARGDMSVEVLTVWPSHRAAFVHEVPGHFNEARWSARRAQAAAVRRALEVVSEGSVPATRLENAEPAGAILRASAWCDLVVLGSDPLDSSHSLTESVIAHAGCDVMVVR</sequence>
<comment type="caution">
    <text evidence="3">The sequence shown here is derived from an EMBL/GenBank/DDBJ whole genome shotgun (WGS) entry which is preliminary data.</text>
</comment>
<organism evidence="3 4">
    <name type="scientific">Nocardioides zhouii</name>
    <dbReference type="NCBI Taxonomy" id="1168729"/>
    <lineage>
        <taxon>Bacteria</taxon>
        <taxon>Bacillati</taxon>
        <taxon>Actinomycetota</taxon>
        <taxon>Actinomycetes</taxon>
        <taxon>Propionibacteriales</taxon>
        <taxon>Nocardioidaceae</taxon>
        <taxon>Nocardioides</taxon>
    </lineage>
</organism>
<evidence type="ECO:0000256" key="1">
    <source>
        <dbReference type="ARBA" id="ARBA00008791"/>
    </source>
</evidence>
<dbReference type="Pfam" id="PF00582">
    <property type="entry name" value="Usp"/>
    <property type="match status" value="1"/>
</dbReference>
<protein>
    <submittedName>
        <fullName evidence="3">Universal stress protein</fullName>
    </submittedName>
</protein>
<accession>A0A4V1RQM6</accession>
<dbReference type="PANTHER" id="PTHR46268">
    <property type="entry name" value="STRESS RESPONSE PROTEIN NHAX"/>
    <property type="match status" value="1"/>
</dbReference>
<gene>
    <name evidence="3" type="ORF">EUA94_05865</name>
</gene>
<proteinExistence type="inferred from homology"/>
<dbReference type="InterPro" id="IPR006016">
    <property type="entry name" value="UspA"/>
</dbReference>
<evidence type="ECO:0000259" key="2">
    <source>
        <dbReference type="Pfam" id="PF00582"/>
    </source>
</evidence>
<dbReference type="CDD" id="cd00293">
    <property type="entry name" value="USP-like"/>
    <property type="match status" value="1"/>
</dbReference>
<name>A0A4V1RQM6_9ACTN</name>
<comment type="similarity">
    <text evidence="1">Belongs to the universal stress protein A family.</text>
</comment>
<feature type="domain" description="UspA" evidence="2">
    <location>
        <begin position="18"/>
        <end position="149"/>
    </location>
</feature>
<dbReference type="PANTHER" id="PTHR46268:SF6">
    <property type="entry name" value="UNIVERSAL STRESS PROTEIN UP12"/>
    <property type="match status" value="1"/>
</dbReference>
<dbReference type="EMBL" id="SDWV01000004">
    <property type="protein sequence ID" value="RYC13387.1"/>
    <property type="molecule type" value="Genomic_DNA"/>
</dbReference>
<dbReference type="Proteomes" id="UP000291101">
    <property type="component" value="Unassembled WGS sequence"/>
</dbReference>
<keyword evidence="4" id="KW-1185">Reference proteome</keyword>
<dbReference type="OrthoDB" id="3789008at2"/>
<dbReference type="Gene3D" id="3.40.50.12370">
    <property type="match status" value="1"/>
</dbReference>